<evidence type="ECO:0000313" key="1">
    <source>
        <dbReference type="EMBL" id="NEE02070.1"/>
    </source>
</evidence>
<dbReference type="RefSeq" id="WP_163740284.1">
    <property type="nucleotide sequence ID" value="NZ_JAAGOA010000012.1"/>
</dbReference>
<reference evidence="1 2" key="1">
    <citation type="submission" date="2020-02" db="EMBL/GenBank/DDBJ databases">
        <authorList>
            <person name="Li X.-J."/>
            <person name="Han X.-M."/>
        </authorList>
    </citation>
    <scope>NUCLEOTIDE SEQUENCE [LARGE SCALE GENOMIC DNA]</scope>
    <source>
        <strain evidence="1 2">CCTCC AB 2017055</strain>
    </source>
</reference>
<comment type="caution">
    <text evidence="1">The sequence shown here is derived from an EMBL/GenBank/DDBJ whole genome shotgun (WGS) entry which is preliminary data.</text>
</comment>
<protein>
    <submittedName>
        <fullName evidence="1">Uncharacterized protein</fullName>
    </submittedName>
</protein>
<accession>A0A6L9SDG6</accession>
<keyword evidence="2" id="KW-1185">Reference proteome</keyword>
<sequence>MTLTITADTITSDETRHTARRLPIGRGVWEISWLPGQLLDRNHAITAMTLAEIVTSIVDAGGLDCTDRRWESIDAFAAELGLDGPDALVRITDPDQL</sequence>
<dbReference type="AlphaFoldDB" id="A0A6L9SDG6"/>
<dbReference type="EMBL" id="JAAGOA010000012">
    <property type="protein sequence ID" value="NEE02070.1"/>
    <property type="molecule type" value="Genomic_DNA"/>
</dbReference>
<proteinExistence type="predicted"/>
<name>A0A6L9SDG6_9ACTN</name>
<evidence type="ECO:0000313" key="2">
    <source>
        <dbReference type="Proteomes" id="UP000475214"/>
    </source>
</evidence>
<gene>
    <name evidence="1" type="ORF">G1H10_17995</name>
</gene>
<organism evidence="1 2">
    <name type="scientific">Phytoactinopolyspora halotolerans</name>
    <dbReference type="NCBI Taxonomy" id="1981512"/>
    <lineage>
        <taxon>Bacteria</taxon>
        <taxon>Bacillati</taxon>
        <taxon>Actinomycetota</taxon>
        <taxon>Actinomycetes</taxon>
        <taxon>Jiangellales</taxon>
        <taxon>Jiangellaceae</taxon>
        <taxon>Phytoactinopolyspora</taxon>
    </lineage>
</organism>
<dbReference type="Proteomes" id="UP000475214">
    <property type="component" value="Unassembled WGS sequence"/>
</dbReference>